<dbReference type="SUPFAM" id="SSF56281">
    <property type="entry name" value="Metallo-hydrolase/oxidoreductase"/>
    <property type="match status" value="1"/>
</dbReference>
<dbReference type="Pfam" id="PF12706">
    <property type="entry name" value="Lactamase_B_2"/>
    <property type="match status" value="1"/>
</dbReference>
<sequence>MFPVELRVLGGVREIGGNRILLRSSNESIFLDYGKNFLREEEFFQRPFMSPSFSEDYLKTGLISSLEHENLRGVLISHAHQDHWGYLNLLPQGIEVYMGEAAGKIIGANVELGYAEEVLHTIRTFRTGDTISLGDFSIVPIHVDHSVPGSYGFLIECGNIKLAYTGDLRMHGPRRDMTLDFIDEAASMGVDALIMEATKVAPENDPETSIIRLLETRLFYRWGVEPPKRIKFELSNEEEVTERIKSVCEGSDSIILIETSSSDADRIRSVFEAAKKLSRVLVMDERMAFINEAMKGAGINGLPGIGDYLLWRRKRRGEGEERTSSRERRGMRIFIERFEDLSGEEAIIQGERRAEIFKEPHNFLVLTSNATRFLYEIPMDAKVRLDFILSRSESFSEESALSLDRLMNWLLLYGVRRYYRIHVSGHMMPEQMGEFVESINPGRIIPIHTEHPDLFDAFVPRRMRDLIILPEYGKLIKLG</sequence>
<accession>A0A3R9WYR4</accession>
<evidence type="ECO:0000313" key="3">
    <source>
        <dbReference type="Proteomes" id="UP000278149"/>
    </source>
</evidence>
<feature type="domain" description="Metallo-beta-lactamase" evidence="1">
    <location>
        <begin position="16"/>
        <end position="210"/>
    </location>
</feature>
<name>A0A3R9WYR4_9CREN</name>
<dbReference type="PANTHER" id="PTHR43694">
    <property type="entry name" value="RIBONUCLEASE J"/>
    <property type="match status" value="1"/>
</dbReference>
<comment type="caution">
    <text evidence="2">The sequence shown here is derived from an EMBL/GenBank/DDBJ whole genome shotgun (WGS) entry which is preliminary data.</text>
</comment>
<dbReference type="Proteomes" id="UP000278149">
    <property type="component" value="Unassembled WGS sequence"/>
</dbReference>
<dbReference type="GO" id="GO:0016787">
    <property type="term" value="F:hydrolase activity"/>
    <property type="evidence" value="ECO:0007669"/>
    <property type="project" value="UniProtKB-KW"/>
</dbReference>
<dbReference type="SMART" id="SM00849">
    <property type="entry name" value="Lactamase_B"/>
    <property type="match status" value="1"/>
</dbReference>
<dbReference type="EMBL" id="RCOR01000018">
    <property type="protein sequence ID" value="RSN69472.1"/>
    <property type="molecule type" value="Genomic_DNA"/>
</dbReference>
<dbReference type="CDD" id="cd07732">
    <property type="entry name" value="metallo-hydrolase-like_MBL-fold"/>
    <property type="match status" value="1"/>
</dbReference>
<dbReference type="AlphaFoldDB" id="A0A3R9WYR4"/>
<keyword evidence="2" id="KW-0378">Hydrolase</keyword>
<evidence type="ECO:0000313" key="2">
    <source>
        <dbReference type="EMBL" id="RSN69472.1"/>
    </source>
</evidence>
<proteinExistence type="predicted"/>
<dbReference type="InterPro" id="IPR036866">
    <property type="entry name" value="RibonucZ/Hydroxyglut_hydro"/>
</dbReference>
<dbReference type="PANTHER" id="PTHR43694:SF1">
    <property type="entry name" value="RIBONUCLEASE J"/>
    <property type="match status" value="1"/>
</dbReference>
<reference evidence="2 3" key="1">
    <citation type="submission" date="2018-10" db="EMBL/GenBank/DDBJ databases">
        <title>Co-occurring genomic capacity for anaerobic methane metabolism and dissimilatory sulfite reduction discovered in the Korarchaeota.</title>
        <authorList>
            <person name="Mckay L.J."/>
            <person name="Dlakic M."/>
            <person name="Fields M.W."/>
            <person name="Delmont T.O."/>
            <person name="Eren A.M."/>
            <person name="Jay Z.J."/>
            <person name="Klingelsmith K.B."/>
            <person name="Rusch D.B."/>
            <person name="Inskeep W.P."/>
        </authorList>
    </citation>
    <scope>NUCLEOTIDE SEQUENCE [LARGE SCALE GENOMIC DNA]</scope>
    <source>
        <strain evidence="2 3">WS</strain>
    </source>
</reference>
<protein>
    <submittedName>
        <fullName evidence="2">MBL fold metallo-hydrolase</fullName>
    </submittedName>
</protein>
<organism evidence="2 3">
    <name type="scientific">Candidatus Korarchaeum cryptofilum</name>
    <dbReference type="NCBI Taxonomy" id="498846"/>
    <lineage>
        <taxon>Archaea</taxon>
        <taxon>Thermoproteota</taxon>
        <taxon>Candidatus Korarchaeia</taxon>
        <taxon>Candidatus Korarchaeales</taxon>
        <taxon>Candidatus Korarchaeaceae</taxon>
        <taxon>Candidatus Korarchaeum</taxon>
    </lineage>
</organism>
<evidence type="ECO:0000259" key="1">
    <source>
        <dbReference type="SMART" id="SM00849"/>
    </source>
</evidence>
<dbReference type="Gene3D" id="3.60.15.10">
    <property type="entry name" value="Ribonuclease Z/Hydroxyacylglutathione hydrolase-like"/>
    <property type="match status" value="2"/>
</dbReference>
<dbReference type="InterPro" id="IPR001279">
    <property type="entry name" value="Metallo-B-lactamas"/>
</dbReference>
<gene>
    <name evidence="2" type="ORF">D9Q81_02380</name>
</gene>